<dbReference type="RefSeq" id="WP_084231251.1">
    <property type="nucleotide sequence ID" value="NZ_FWWR01000011.1"/>
</dbReference>
<dbReference type="AlphaFoldDB" id="A0A1W1VBZ0"/>
<dbReference type="InterPro" id="IPR003439">
    <property type="entry name" value="ABC_transporter-like_ATP-bd"/>
</dbReference>
<dbReference type="SUPFAM" id="SSF52540">
    <property type="entry name" value="P-loop containing nucleoside triphosphate hydrolases"/>
    <property type="match status" value="1"/>
</dbReference>
<evidence type="ECO:0000256" key="2">
    <source>
        <dbReference type="ARBA" id="ARBA00022448"/>
    </source>
</evidence>
<accession>A0A1W1VBZ0</accession>
<dbReference type="InterPro" id="IPR027417">
    <property type="entry name" value="P-loop_NTPase"/>
</dbReference>
<dbReference type="GO" id="GO:0005886">
    <property type="term" value="C:plasma membrane"/>
    <property type="evidence" value="ECO:0007669"/>
    <property type="project" value="UniProtKB-SubCell"/>
</dbReference>
<dbReference type="EMBL" id="FWWR01000011">
    <property type="protein sequence ID" value="SMB90878.1"/>
    <property type="molecule type" value="Genomic_DNA"/>
</dbReference>
<comment type="subcellular location">
    <subcellularLocation>
        <location evidence="1">Cell membrane</location>
        <topology evidence="1">Peripheral membrane protein</topology>
    </subcellularLocation>
</comment>
<evidence type="ECO:0000256" key="1">
    <source>
        <dbReference type="ARBA" id="ARBA00004202"/>
    </source>
</evidence>
<dbReference type="PROSITE" id="PS50893">
    <property type="entry name" value="ABC_TRANSPORTER_2"/>
    <property type="match status" value="1"/>
</dbReference>
<dbReference type="PANTHER" id="PTHR42788">
    <property type="entry name" value="TAURINE IMPORT ATP-BINDING PROTEIN-RELATED"/>
    <property type="match status" value="1"/>
</dbReference>
<dbReference type="Gene3D" id="3.40.50.300">
    <property type="entry name" value="P-loop containing nucleotide triphosphate hydrolases"/>
    <property type="match status" value="1"/>
</dbReference>
<keyword evidence="4" id="KW-0547">Nucleotide-binding</keyword>
<gene>
    <name evidence="8" type="ORF">SAMN00017477_1711</name>
</gene>
<proteinExistence type="predicted"/>
<dbReference type="InterPro" id="IPR003593">
    <property type="entry name" value="AAA+_ATPase"/>
</dbReference>
<dbReference type="Proteomes" id="UP000192368">
    <property type="component" value="Unassembled WGS sequence"/>
</dbReference>
<dbReference type="SMART" id="SM00382">
    <property type="entry name" value="AAA"/>
    <property type="match status" value="1"/>
</dbReference>
<keyword evidence="5 8" id="KW-0067">ATP-binding</keyword>
<evidence type="ECO:0000256" key="4">
    <source>
        <dbReference type="ARBA" id="ARBA00022741"/>
    </source>
</evidence>
<dbReference type="STRING" id="573058.SAMN00017477_1711"/>
<evidence type="ECO:0000259" key="7">
    <source>
        <dbReference type="PROSITE" id="PS50893"/>
    </source>
</evidence>
<sequence length="254" mass="28217">MLSIENLSKTFYPSTPEENKIFDNFSLNIEENKCTTILGPNGCGKSTLFNMISGAIGVDDGVINLNGVDLTKLGEKDRAIYIGKVSQDPSKGVSPSLDILENMALSLKKSERFSFARLLKNTDVNLIVNKLKEVDLGLENKLKTKVKFLSGGQRQSLSLLMATLKKPSLLLLDEHTAALDPKTSKIIMDKTADLIKREKITTLMITHNLKNAIDYSDRIIMLNKGKVVLDVKASEITEEELNRKYNENIEKSIA</sequence>
<reference evidence="9" key="1">
    <citation type="submission" date="2017-04" db="EMBL/GenBank/DDBJ databases">
        <authorList>
            <person name="Varghese N."/>
            <person name="Submissions S."/>
        </authorList>
    </citation>
    <scope>NUCLEOTIDE SEQUENCE [LARGE SCALE GENOMIC DNA]</scope>
    <source>
        <strain evidence="9">DSM 20463</strain>
    </source>
</reference>
<keyword evidence="9" id="KW-1185">Reference proteome</keyword>
<dbReference type="OrthoDB" id="9776369at2"/>
<evidence type="ECO:0000256" key="6">
    <source>
        <dbReference type="ARBA" id="ARBA00023136"/>
    </source>
</evidence>
<keyword evidence="2" id="KW-0813">Transport</keyword>
<evidence type="ECO:0000313" key="8">
    <source>
        <dbReference type="EMBL" id="SMB90878.1"/>
    </source>
</evidence>
<evidence type="ECO:0000256" key="5">
    <source>
        <dbReference type="ARBA" id="ARBA00022840"/>
    </source>
</evidence>
<organism evidence="8 9">
    <name type="scientific">Peptoniphilus asaccharolyticus DSM 20463</name>
    <dbReference type="NCBI Taxonomy" id="573058"/>
    <lineage>
        <taxon>Bacteria</taxon>
        <taxon>Bacillati</taxon>
        <taxon>Bacillota</taxon>
        <taxon>Tissierellia</taxon>
        <taxon>Tissierellales</taxon>
        <taxon>Peptoniphilaceae</taxon>
        <taxon>Peptoniphilus</taxon>
    </lineage>
</organism>
<dbReference type="GO" id="GO:0005524">
    <property type="term" value="F:ATP binding"/>
    <property type="evidence" value="ECO:0007669"/>
    <property type="project" value="UniProtKB-KW"/>
</dbReference>
<dbReference type="InterPro" id="IPR050166">
    <property type="entry name" value="ABC_transporter_ATP-bind"/>
</dbReference>
<keyword evidence="3" id="KW-1003">Cell membrane</keyword>
<name>A0A1W1VBZ0_PEPAS</name>
<feature type="domain" description="ABC transporter" evidence="7">
    <location>
        <begin position="2"/>
        <end position="249"/>
    </location>
</feature>
<evidence type="ECO:0000313" key="9">
    <source>
        <dbReference type="Proteomes" id="UP000192368"/>
    </source>
</evidence>
<evidence type="ECO:0000256" key="3">
    <source>
        <dbReference type="ARBA" id="ARBA00022475"/>
    </source>
</evidence>
<keyword evidence="6" id="KW-0472">Membrane</keyword>
<dbReference type="PANTHER" id="PTHR42788:SF7">
    <property type="entry name" value="NITRATE ABC TRANSPORTER ATP-BINDING PROTEIN"/>
    <property type="match status" value="1"/>
</dbReference>
<protein>
    <submittedName>
        <fullName evidence="8">Putative ABC transport system ATP-binding protein</fullName>
    </submittedName>
</protein>
<dbReference type="Pfam" id="PF00005">
    <property type="entry name" value="ABC_tran"/>
    <property type="match status" value="1"/>
</dbReference>
<dbReference type="GO" id="GO:0016887">
    <property type="term" value="F:ATP hydrolysis activity"/>
    <property type="evidence" value="ECO:0007669"/>
    <property type="project" value="InterPro"/>
</dbReference>